<organism evidence="8 9">
    <name type="scientific">Ketogulonicigenium robustum</name>
    <dbReference type="NCBI Taxonomy" id="92947"/>
    <lineage>
        <taxon>Bacteria</taxon>
        <taxon>Pseudomonadati</taxon>
        <taxon>Pseudomonadota</taxon>
        <taxon>Alphaproteobacteria</taxon>
        <taxon>Rhodobacterales</taxon>
        <taxon>Roseobacteraceae</taxon>
        <taxon>Ketogulonicigenium</taxon>
    </lineage>
</organism>
<keyword evidence="2 5" id="KW-0285">Flavoprotein</keyword>
<dbReference type="PANTHER" id="PTHR43716:SF1">
    <property type="entry name" value="D-2-HYDROXYGLUTARATE DEHYDROGENASE, MITOCHONDRIAL"/>
    <property type="match status" value="1"/>
</dbReference>
<evidence type="ECO:0000313" key="8">
    <source>
        <dbReference type="EMBL" id="ARO13891.1"/>
    </source>
</evidence>
<name>A0A1W6NXH4_9RHOB</name>
<evidence type="ECO:0000256" key="3">
    <source>
        <dbReference type="ARBA" id="ARBA00022827"/>
    </source>
</evidence>
<dbReference type="GO" id="GO:0005886">
    <property type="term" value="C:plasma membrane"/>
    <property type="evidence" value="ECO:0007669"/>
    <property type="project" value="InterPro"/>
</dbReference>
<reference evidence="8 9" key="1">
    <citation type="submission" date="2017-02" db="EMBL/GenBank/DDBJ databases">
        <title>Ketogulonicigenium robustum SPU B003 Genome sequencing and assembly.</title>
        <authorList>
            <person name="Li Y."/>
            <person name="Liu L."/>
            <person name="Wang C."/>
            <person name="Zhang M."/>
            <person name="Zhang T."/>
            <person name="Zhang Y."/>
        </authorList>
    </citation>
    <scope>NUCLEOTIDE SEQUENCE [LARGE SCALE GENOMIC DNA]</scope>
    <source>
        <strain evidence="8 9">SPU_B003</strain>
    </source>
</reference>
<dbReference type="STRING" id="92947.BVG79_00539"/>
<gene>
    <name evidence="8" type="primary">dld</name>
    <name evidence="8" type="ORF">BVG79_00539</name>
</gene>
<feature type="binding site" evidence="6">
    <location>
        <position position="140"/>
    </location>
    <ligand>
        <name>FAD</name>
        <dbReference type="ChEBI" id="CHEBI:57692"/>
    </ligand>
</feature>
<dbReference type="PIRSF" id="PIRSF000101">
    <property type="entry name" value="D-lactate_dh"/>
    <property type="match status" value="1"/>
</dbReference>
<protein>
    <recommendedName>
        <fullName evidence="5">D-lactate dehydrogenase</fullName>
        <ecNumber evidence="5">1.1.5.12</ecNumber>
    </recommendedName>
</protein>
<dbReference type="GO" id="GO:0048038">
    <property type="term" value="F:quinone binding"/>
    <property type="evidence" value="ECO:0007669"/>
    <property type="project" value="UniProtKB-KW"/>
</dbReference>
<feature type="binding site" evidence="6">
    <location>
        <position position="255"/>
    </location>
    <ligand>
        <name>FAD</name>
        <dbReference type="ChEBI" id="CHEBI:57692"/>
    </ligand>
</feature>
<feature type="binding site" evidence="6">
    <location>
        <position position="157"/>
    </location>
    <ligand>
        <name>FAD</name>
        <dbReference type="ChEBI" id="CHEBI:57692"/>
    </ligand>
</feature>
<dbReference type="SUPFAM" id="SSF55103">
    <property type="entry name" value="FAD-linked oxidases, C-terminal domain"/>
    <property type="match status" value="1"/>
</dbReference>
<dbReference type="InterPro" id="IPR016164">
    <property type="entry name" value="FAD-linked_Oxase-like_C"/>
</dbReference>
<comment type="function">
    <text evidence="5">Catalyzes the oxidation of D-lactate to pyruvate.</text>
</comment>
<keyword evidence="3 5" id="KW-0274">FAD</keyword>
<keyword evidence="9" id="KW-1185">Reference proteome</keyword>
<evidence type="ECO:0000256" key="2">
    <source>
        <dbReference type="ARBA" id="ARBA00022630"/>
    </source>
</evidence>
<dbReference type="EMBL" id="CP019937">
    <property type="protein sequence ID" value="ARO13891.1"/>
    <property type="molecule type" value="Genomic_DNA"/>
</dbReference>
<evidence type="ECO:0000256" key="5">
    <source>
        <dbReference type="PIRNR" id="PIRNR000101"/>
    </source>
</evidence>
<keyword evidence="5" id="KW-0874">Quinone</keyword>
<comment type="catalytic activity">
    <reaction evidence="5">
        <text>(R)-lactate + a quinone = a quinol + pyruvate</text>
        <dbReference type="Rhea" id="RHEA:51468"/>
        <dbReference type="ChEBI" id="CHEBI:15361"/>
        <dbReference type="ChEBI" id="CHEBI:16004"/>
        <dbReference type="ChEBI" id="CHEBI:24646"/>
        <dbReference type="ChEBI" id="CHEBI:132124"/>
        <dbReference type="EC" id="1.1.5.12"/>
    </reaction>
</comment>
<dbReference type="Gene3D" id="3.30.465.10">
    <property type="match status" value="1"/>
</dbReference>
<evidence type="ECO:0000256" key="1">
    <source>
        <dbReference type="ARBA" id="ARBA00001974"/>
    </source>
</evidence>
<dbReference type="InterPro" id="IPR015409">
    <property type="entry name" value="Lactate_DH_C"/>
</dbReference>
<dbReference type="GO" id="GO:0055085">
    <property type="term" value="P:transmembrane transport"/>
    <property type="evidence" value="ECO:0007669"/>
    <property type="project" value="InterPro"/>
</dbReference>
<proteinExistence type="predicted"/>
<dbReference type="Proteomes" id="UP000242447">
    <property type="component" value="Chromosome"/>
</dbReference>
<feature type="binding site" evidence="6">
    <location>
        <position position="260"/>
    </location>
    <ligand>
        <name>FAD</name>
        <dbReference type="ChEBI" id="CHEBI:57692"/>
    </ligand>
</feature>
<dbReference type="InterPro" id="IPR016172">
    <property type="entry name" value="D-lactate_DH_C-sub1"/>
</dbReference>
<dbReference type="AlphaFoldDB" id="A0A1W6NXH4"/>
<dbReference type="OrthoDB" id="9772552at2"/>
<feature type="binding site" evidence="6">
    <location>
        <begin position="81"/>
        <end position="82"/>
    </location>
    <ligand>
        <name>FAD</name>
        <dbReference type="ChEBI" id="CHEBI:57692"/>
    </ligand>
</feature>
<dbReference type="PROSITE" id="PS51387">
    <property type="entry name" value="FAD_PCMH"/>
    <property type="match status" value="1"/>
</dbReference>
<dbReference type="InterPro" id="IPR016169">
    <property type="entry name" value="FAD-bd_PCMH_sub2"/>
</dbReference>
<evidence type="ECO:0000259" key="7">
    <source>
        <dbReference type="PROSITE" id="PS51387"/>
    </source>
</evidence>
<dbReference type="KEGG" id="kro:BVG79_00539"/>
<sequence>MTELSAADLIARLTEVVGAAHVLTAPDMMAPFTHGYRFGAGPAVAVVRPGSLLEQWRAFKLCVESGRIIIMQAANTGLNGGSTPFDDQYDREVVVISGMRLNRIDLLDGGNQVLCQPGATLHQLENTIKPLGRAPHSVIGSTTIGATVVGGVCNNSGGALIRRGPAYTQLSLFARVTADGRAELVNHLGINLGDDAETILSRLDAGDYTAADVIHDAGKRASDPDYQQLVRDVDAPTPARYNNDPRLLFEAAGSAGKLCVFAVRIDTFPSGGPSTVFYVASNDFAELGALRRAALTEFATPPVAGEYIRRDAYDLATKYGKDIFLFLKYAGTEKMQLAYRMKSRFDAFTKRIGLGDTLSDVVLNGLMRIWPNHLPKRMNAFAEKYEHHVLLRMDGDGVAEARAWLGAHFPSATGDFFECTEAEAADAFRHRYAVAGSSVRYRAVHHKRLDNLVSLDMALPRNVQDWREDLPADVPAKVEMTMAAGHFLCMVFHYDYAIKKGFHWHEVEADIIAHLAKNGVEFPSEHNVGHLYQAKPALADFYRSLDPTNTMNPGIGRTTRKRNWAN</sequence>
<dbReference type="GO" id="GO:0071949">
    <property type="term" value="F:FAD binding"/>
    <property type="evidence" value="ECO:0007669"/>
    <property type="project" value="InterPro"/>
</dbReference>
<dbReference type="NCBIfam" id="NF008387">
    <property type="entry name" value="PRK11183.1"/>
    <property type="match status" value="1"/>
</dbReference>
<dbReference type="Pfam" id="PF09330">
    <property type="entry name" value="Lact-deh-memb"/>
    <property type="match status" value="1"/>
</dbReference>
<feature type="domain" description="FAD-binding PCMH-type" evidence="7">
    <location>
        <begin position="38"/>
        <end position="224"/>
    </location>
</feature>
<dbReference type="Gene3D" id="3.30.43.10">
    <property type="entry name" value="Uridine Diphospho-n-acetylenolpyruvylglucosamine Reductase, domain 2"/>
    <property type="match status" value="2"/>
</dbReference>
<dbReference type="Pfam" id="PF01565">
    <property type="entry name" value="FAD_binding_4"/>
    <property type="match status" value="1"/>
</dbReference>
<dbReference type="SUPFAM" id="SSF56176">
    <property type="entry name" value="FAD-binding/transporter-associated domain-like"/>
    <property type="match status" value="1"/>
</dbReference>
<feature type="binding site" evidence="6">
    <location>
        <position position="147"/>
    </location>
    <ligand>
        <name>FAD</name>
        <dbReference type="ChEBI" id="CHEBI:57692"/>
    </ligand>
</feature>
<comment type="cofactor">
    <cofactor evidence="1 5 6">
        <name>FAD</name>
        <dbReference type="ChEBI" id="CHEBI:57692"/>
    </cofactor>
</comment>
<dbReference type="EC" id="1.1.5.12" evidence="5"/>
<dbReference type="InterPro" id="IPR016167">
    <property type="entry name" value="FAD-bd_PCMH_sub1"/>
</dbReference>
<dbReference type="Gene3D" id="3.30.70.610">
    <property type="entry name" value="D-lactate dehydrogenase, cap domain, subdomain 1"/>
    <property type="match status" value="2"/>
</dbReference>
<evidence type="ECO:0000256" key="6">
    <source>
        <dbReference type="PIRSR" id="PIRSR000101-1"/>
    </source>
</evidence>
<evidence type="ECO:0000256" key="4">
    <source>
        <dbReference type="ARBA" id="ARBA00023002"/>
    </source>
</evidence>
<dbReference type="InterPro" id="IPR036318">
    <property type="entry name" value="FAD-bd_PCMH-like_sf"/>
</dbReference>
<dbReference type="GO" id="GO:0022904">
    <property type="term" value="P:respiratory electron transport chain"/>
    <property type="evidence" value="ECO:0007669"/>
    <property type="project" value="InterPro"/>
</dbReference>
<feature type="binding site" evidence="6">
    <location>
        <begin position="73"/>
        <end position="77"/>
    </location>
    <ligand>
        <name>FAD</name>
        <dbReference type="ChEBI" id="CHEBI:57692"/>
    </ligand>
</feature>
<accession>A0A1W6NXH4</accession>
<dbReference type="InterPro" id="IPR016166">
    <property type="entry name" value="FAD-bd_PCMH"/>
</dbReference>
<dbReference type="Gene3D" id="3.30.1370.20">
    <property type="entry name" value="D-lactate dehydrogenase, cap domain, subdomain 2"/>
    <property type="match status" value="1"/>
</dbReference>
<dbReference type="PANTHER" id="PTHR43716">
    <property type="entry name" value="D-2-HYDROXYGLUTARATE DEHYDROGENASE, MITOCHONDRIAL"/>
    <property type="match status" value="1"/>
</dbReference>
<dbReference type="InterPro" id="IPR016173">
    <property type="entry name" value="D-lactate_DH_C-sub2"/>
</dbReference>
<dbReference type="InterPro" id="IPR006094">
    <property type="entry name" value="Oxid_FAD_bind_N"/>
</dbReference>
<dbReference type="InterPro" id="IPR051264">
    <property type="entry name" value="FAD-oxidored/transferase_4"/>
</dbReference>
<keyword evidence="4 5" id="KW-0560">Oxidoreductase</keyword>
<dbReference type="GO" id="GO:0006089">
    <property type="term" value="P:lactate metabolic process"/>
    <property type="evidence" value="ECO:0007669"/>
    <property type="project" value="InterPro"/>
</dbReference>
<dbReference type="InterPro" id="IPR012256">
    <property type="entry name" value="D_lactate_DH"/>
</dbReference>
<evidence type="ECO:0000313" key="9">
    <source>
        <dbReference type="Proteomes" id="UP000242447"/>
    </source>
</evidence>
<dbReference type="RefSeq" id="WP_085785523.1">
    <property type="nucleotide sequence ID" value="NZ_CP019937.1"/>
</dbReference>
<dbReference type="GO" id="GO:0102029">
    <property type="term" value="F:D-lactate dehydrogenase (quinone) activity"/>
    <property type="evidence" value="ECO:0007669"/>
    <property type="project" value="UniProtKB-EC"/>
</dbReference>